<dbReference type="GO" id="GO:0045504">
    <property type="term" value="F:dynein heavy chain binding"/>
    <property type="evidence" value="ECO:0007669"/>
    <property type="project" value="TreeGrafter"/>
</dbReference>
<feature type="repeat" description="WD" evidence="11">
    <location>
        <begin position="630"/>
        <end position="663"/>
    </location>
</feature>
<feature type="non-terminal residue" evidence="12">
    <location>
        <position position="762"/>
    </location>
</feature>
<evidence type="ECO:0000313" key="13">
    <source>
        <dbReference type="Proteomes" id="UP000243686"/>
    </source>
</evidence>
<keyword evidence="13" id="KW-1185">Reference proteome</keyword>
<evidence type="ECO:0000256" key="1">
    <source>
        <dbReference type="ARBA" id="ARBA00004430"/>
    </source>
</evidence>
<evidence type="ECO:0000256" key="6">
    <source>
        <dbReference type="ARBA" id="ARBA00022737"/>
    </source>
</evidence>
<evidence type="ECO:0000256" key="10">
    <source>
        <dbReference type="ARBA" id="ARBA00023273"/>
    </source>
</evidence>
<accession>A0A1S8X644</accession>
<dbReference type="GO" id="GO:0045503">
    <property type="term" value="F:dynein light chain binding"/>
    <property type="evidence" value="ECO:0007669"/>
    <property type="project" value="TreeGrafter"/>
</dbReference>
<keyword evidence="10" id="KW-0966">Cell projection</keyword>
<dbReference type="InterPro" id="IPR036322">
    <property type="entry name" value="WD40_repeat_dom_sf"/>
</dbReference>
<dbReference type="PROSITE" id="PS50082">
    <property type="entry name" value="WD_REPEATS_2"/>
    <property type="match status" value="1"/>
</dbReference>
<evidence type="ECO:0000256" key="5">
    <source>
        <dbReference type="ARBA" id="ARBA00022701"/>
    </source>
</evidence>
<reference evidence="12 13" key="1">
    <citation type="submission" date="2015-03" db="EMBL/GenBank/DDBJ databases">
        <title>Draft genome of the nematode, Opisthorchis viverrini.</title>
        <authorList>
            <person name="Mitreva M."/>
        </authorList>
    </citation>
    <scope>NUCLEOTIDE SEQUENCE [LARGE SCALE GENOMIC DNA]</scope>
    <source>
        <strain evidence="12">Khon Kaen</strain>
    </source>
</reference>
<dbReference type="Pfam" id="PF00400">
    <property type="entry name" value="WD40"/>
    <property type="match status" value="1"/>
</dbReference>
<dbReference type="GO" id="GO:0036157">
    <property type="term" value="C:outer dynein arm"/>
    <property type="evidence" value="ECO:0007669"/>
    <property type="project" value="TreeGrafter"/>
</dbReference>
<dbReference type="Proteomes" id="UP000243686">
    <property type="component" value="Unassembled WGS sequence"/>
</dbReference>
<dbReference type="Gene3D" id="2.130.10.10">
    <property type="entry name" value="YVTN repeat-like/Quinoprotein amine dehydrogenase"/>
    <property type="match status" value="2"/>
</dbReference>
<dbReference type="EMBL" id="KV891940">
    <property type="protein sequence ID" value="OON21933.1"/>
    <property type="molecule type" value="Genomic_DNA"/>
</dbReference>
<evidence type="ECO:0000256" key="2">
    <source>
        <dbReference type="ARBA" id="ARBA00011059"/>
    </source>
</evidence>
<keyword evidence="6" id="KW-0677">Repeat</keyword>
<evidence type="ECO:0000256" key="4">
    <source>
        <dbReference type="ARBA" id="ARBA00022574"/>
    </source>
</evidence>
<dbReference type="PANTHER" id="PTHR12442:SF11">
    <property type="entry name" value="DYNEIN AXONEMAL INTERMEDIATE CHAIN 1"/>
    <property type="match status" value="1"/>
</dbReference>
<evidence type="ECO:0000256" key="7">
    <source>
        <dbReference type="ARBA" id="ARBA00023017"/>
    </source>
</evidence>
<keyword evidence="9" id="KW-0206">Cytoskeleton</keyword>
<dbReference type="SMART" id="SM00320">
    <property type="entry name" value="WD40"/>
    <property type="match status" value="5"/>
</dbReference>
<organism evidence="12 13">
    <name type="scientific">Opisthorchis viverrini</name>
    <name type="common">Southeast Asian liver fluke</name>
    <dbReference type="NCBI Taxonomy" id="6198"/>
    <lineage>
        <taxon>Eukaryota</taxon>
        <taxon>Metazoa</taxon>
        <taxon>Spiralia</taxon>
        <taxon>Lophotrochozoa</taxon>
        <taxon>Platyhelminthes</taxon>
        <taxon>Trematoda</taxon>
        <taxon>Digenea</taxon>
        <taxon>Opisthorchiida</taxon>
        <taxon>Opisthorchiata</taxon>
        <taxon>Opisthorchiidae</taxon>
        <taxon>Opisthorchis</taxon>
    </lineage>
</organism>
<dbReference type="SUPFAM" id="SSF50978">
    <property type="entry name" value="WD40 repeat-like"/>
    <property type="match status" value="1"/>
</dbReference>
<dbReference type="PROSITE" id="PS50294">
    <property type="entry name" value="WD_REPEATS_REGION"/>
    <property type="match status" value="1"/>
</dbReference>
<dbReference type="GO" id="GO:0005874">
    <property type="term" value="C:microtubule"/>
    <property type="evidence" value="ECO:0007669"/>
    <property type="project" value="UniProtKB-KW"/>
</dbReference>
<dbReference type="InterPro" id="IPR015943">
    <property type="entry name" value="WD40/YVTN_repeat-like_dom_sf"/>
</dbReference>
<name>A0A1S8X644_OPIVI</name>
<keyword evidence="3" id="KW-0963">Cytoplasm</keyword>
<keyword evidence="7" id="KW-0243">Dynein</keyword>
<dbReference type="GO" id="GO:0003341">
    <property type="term" value="P:cilium movement"/>
    <property type="evidence" value="ECO:0007669"/>
    <property type="project" value="TreeGrafter"/>
</dbReference>
<keyword evidence="4 11" id="KW-0853">WD repeat</keyword>
<dbReference type="GO" id="GO:0036158">
    <property type="term" value="P:outer dynein arm assembly"/>
    <property type="evidence" value="ECO:0007669"/>
    <property type="project" value="TreeGrafter"/>
</dbReference>
<dbReference type="PANTHER" id="PTHR12442">
    <property type="entry name" value="DYNEIN INTERMEDIATE CHAIN"/>
    <property type="match status" value="1"/>
</dbReference>
<dbReference type="AlphaFoldDB" id="A0A1S8X644"/>
<evidence type="ECO:0000256" key="11">
    <source>
        <dbReference type="PROSITE-ProRule" id="PRU00221"/>
    </source>
</evidence>
<dbReference type="InterPro" id="IPR050687">
    <property type="entry name" value="Dynein_IC"/>
</dbReference>
<proteinExistence type="inferred from homology"/>
<keyword evidence="5" id="KW-0493">Microtubule</keyword>
<protein>
    <submittedName>
        <fullName evidence="12">WD domain, G-beta repeat protein</fullName>
    </submittedName>
</protein>
<dbReference type="FunFam" id="2.130.10.10:FF:000251">
    <property type="entry name" value="Dynein axonemal intermediate chain 1"/>
    <property type="match status" value="1"/>
</dbReference>
<dbReference type="InterPro" id="IPR001680">
    <property type="entry name" value="WD40_rpt"/>
</dbReference>
<comment type="subcellular location">
    <subcellularLocation>
        <location evidence="1">Cytoplasm</location>
        <location evidence="1">Cytoskeleton</location>
        <location evidence="1">Cilium axoneme</location>
    </subcellularLocation>
</comment>
<keyword evidence="8" id="KW-0505">Motor protein</keyword>
<evidence type="ECO:0000256" key="3">
    <source>
        <dbReference type="ARBA" id="ARBA00022490"/>
    </source>
</evidence>
<evidence type="ECO:0000256" key="9">
    <source>
        <dbReference type="ARBA" id="ARBA00023212"/>
    </source>
</evidence>
<sequence>MTNEEDVYLASVCTILSKVFKSLTGIKIDKSKEPSSKTDVWAPAVIGSFQRKDIFTSTHIGRNKRGLVAQRMADSQKYLKAEADPKRKSQADGEDAEVVFREELDEFGLRSVIKPDDQLQLTEQELKEEVTRVLTATNPHAPQNIVRFNFKDCQYRQISQVDQASVHFWHEGHMLLKDSDEGRRQMARDGTLPIAGSVEEDANKEGALVETAEGVQPKKLTNQFNFCERSTQTYNNPHRERGNMTEPPPRATFSANVTQWIIYDDYEADQQKLVSLANPYKQEKTKEKKVAGAQKYEGKQKKKSSHADTLLPITYDYPFQQNDDLSRFAQPIKILERMINQNTHDEVAQDFKYYEDPSDEYRDQNGTLLPLWNFAFEKARKLAVTALCWSPRYNDLFAVGHGSCKFFVQSHDFMKQSNGLICFYTMKNPEYPEYIFETDSGVLSLDLHHGLPHMLCVGFYDGSVGVYNINQHKSGPLYMSTAKTGKHTDPVWEVRWQPNDLDANLNFFSVSADGRVTSWTLVKLLKLNDYKLLSVVHFSFVVSITFNTVLQEGVGSMHECPNDMGQFDALVLKMVTSSGDSSEPSQLITLDCGTAFDFHRTLPHLFLVATEEGMVYKCSKAYSSQYLGSYEAHHMSVYRVAWNHFHPDIFITCSADWTVKIWDHNKKDPVFMYDLGSPVGDVAWAPYSSTVFAAVTADGRVHVYDLSVNKYEPLCNQLVTAKKKTKLTHLAFNPKYSIIIVGDDRGQVISLKLSPNLRKKPK</sequence>
<gene>
    <name evidence="12" type="ORF">X801_02167</name>
</gene>
<comment type="similarity">
    <text evidence="2">Belongs to the dynein intermediate chain family.</text>
</comment>
<evidence type="ECO:0000256" key="8">
    <source>
        <dbReference type="ARBA" id="ARBA00023175"/>
    </source>
</evidence>
<evidence type="ECO:0000313" key="12">
    <source>
        <dbReference type="EMBL" id="OON21933.1"/>
    </source>
</evidence>